<accession>A0A439DBK4</accession>
<organism evidence="2 3">
    <name type="scientific">Xylaria grammica</name>
    <dbReference type="NCBI Taxonomy" id="363999"/>
    <lineage>
        <taxon>Eukaryota</taxon>
        <taxon>Fungi</taxon>
        <taxon>Dikarya</taxon>
        <taxon>Ascomycota</taxon>
        <taxon>Pezizomycotina</taxon>
        <taxon>Sordariomycetes</taxon>
        <taxon>Xylariomycetidae</taxon>
        <taxon>Xylariales</taxon>
        <taxon>Xylariaceae</taxon>
        <taxon>Xylaria</taxon>
    </lineage>
</organism>
<keyword evidence="1" id="KW-0732">Signal</keyword>
<dbReference type="AlphaFoldDB" id="A0A439DBK4"/>
<evidence type="ECO:0000313" key="2">
    <source>
        <dbReference type="EMBL" id="RWA11789.1"/>
    </source>
</evidence>
<name>A0A439DBK4_9PEZI</name>
<feature type="chain" id="PRO_5019333809" evidence="1">
    <location>
        <begin position="23"/>
        <end position="222"/>
    </location>
</feature>
<evidence type="ECO:0000313" key="3">
    <source>
        <dbReference type="Proteomes" id="UP000286045"/>
    </source>
</evidence>
<feature type="signal peptide" evidence="1">
    <location>
        <begin position="1"/>
        <end position="22"/>
    </location>
</feature>
<sequence length="222" mass="24575">MYFTKSFCTFIVSALMATSAVGELTQVPRRAAVGVVTREEANAIRSMTREQKMQKRADDCLSAIENQKLRAREDKTIGVDDWNSGKGQDTLKTTGLATCYGVVITGSYEGDNDGDDRYMSHALEAERGPAEELFDAVEGARDNGLGNLWALLVFPDPKSFTDDDGWTDDDRKDIQAEHDWYIEWITDATGGVAPEEKSHDYKESWGIKVNSGKGVQSGRFVT</sequence>
<gene>
    <name evidence="2" type="ORF">EKO27_g3306</name>
</gene>
<proteinExistence type="predicted"/>
<protein>
    <submittedName>
        <fullName evidence="2">Uncharacterized protein</fullName>
    </submittedName>
</protein>
<dbReference type="Proteomes" id="UP000286045">
    <property type="component" value="Unassembled WGS sequence"/>
</dbReference>
<comment type="caution">
    <text evidence="2">The sequence shown here is derived from an EMBL/GenBank/DDBJ whole genome shotgun (WGS) entry which is preliminary data.</text>
</comment>
<reference evidence="2 3" key="1">
    <citation type="submission" date="2018-12" db="EMBL/GenBank/DDBJ databases">
        <title>Draft genome sequence of Xylaria grammica IHI A82.</title>
        <authorList>
            <person name="Buettner E."/>
            <person name="Kellner H."/>
        </authorList>
    </citation>
    <scope>NUCLEOTIDE SEQUENCE [LARGE SCALE GENOMIC DNA]</scope>
    <source>
        <strain evidence="2 3">IHI A82</strain>
    </source>
</reference>
<evidence type="ECO:0000256" key="1">
    <source>
        <dbReference type="SAM" id="SignalP"/>
    </source>
</evidence>
<dbReference type="EMBL" id="RYZI01000069">
    <property type="protein sequence ID" value="RWA11789.1"/>
    <property type="molecule type" value="Genomic_DNA"/>
</dbReference>
<keyword evidence="3" id="KW-1185">Reference proteome</keyword>